<dbReference type="InterPro" id="IPR049560">
    <property type="entry name" value="MeTrfase_RsmB-F_NOP2_cat"/>
</dbReference>
<feature type="region of interest" description="Disordered" evidence="10">
    <location>
        <begin position="1"/>
        <end position="55"/>
    </location>
</feature>
<evidence type="ECO:0000256" key="5">
    <source>
        <dbReference type="ARBA" id="ARBA00022679"/>
    </source>
</evidence>
<dbReference type="STRING" id="318479.A0A0N4UL27"/>
<dbReference type="FunFam" id="3.30.70.1170:FF:000001">
    <property type="entry name" value="Ribosomal RNA methyltransferase Nop2"/>
    <property type="match status" value="1"/>
</dbReference>
<feature type="compositionally biased region" description="Low complexity" evidence="10">
    <location>
        <begin position="80"/>
        <end position="96"/>
    </location>
</feature>
<dbReference type="Proteomes" id="UP000274756">
    <property type="component" value="Unassembled WGS sequence"/>
</dbReference>
<evidence type="ECO:0000256" key="3">
    <source>
        <dbReference type="ARBA" id="ARBA00022517"/>
    </source>
</evidence>
<name>A0A0N4UL27_DRAME</name>
<evidence type="ECO:0000256" key="7">
    <source>
        <dbReference type="ARBA" id="ARBA00022884"/>
    </source>
</evidence>
<dbReference type="PANTHER" id="PTHR22807">
    <property type="entry name" value="NOP2 YEAST -RELATED NOL1/NOP2/FMU SUN DOMAIN-CONTAINING"/>
    <property type="match status" value="1"/>
</dbReference>
<evidence type="ECO:0000256" key="1">
    <source>
        <dbReference type="ARBA" id="ARBA00004604"/>
    </source>
</evidence>
<dbReference type="Pfam" id="PF01189">
    <property type="entry name" value="Methyltr_RsmB-F"/>
    <property type="match status" value="1"/>
</dbReference>
<comment type="similarity">
    <text evidence="2 9">Belongs to the class I-like SAM-binding methyltransferase superfamily. RsmB/NOP family.</text>
</comment>
<dbReference type="PANTHER" id="PTHR22807:SF30">
    <property type="entry name" value="28S RRNA (CYTOSINE(4447)-C(5))-METHYLTRANSFERASE-RELATED"/>
    <property type="match status" value="1"/>
</dbReference>
<dbReference type="GO" id="GO:0070475">
    <property type="term" value="P:rRNA base methylation"/>
    <property type="evidence" value="ECO:0007669"/>
    <property type="project" value="TreeGrafter"/>
</dbReference>
<evidence type="ECO:0000256" key="6">
    <source>
        <dbReference type="ARBA" id="ARBA00022691"/>
    </source>
</evidence>
<feature type="binding site" evidence="9">
    <location>
        <position position="374"/>
    </location>
    <ligand>
        <name>S-adenosyl-L-methionine</name>
        <dbReference type="ChEBI" id="CHEBI:59789"/>
    </ligand>
</feature>
<organism evidence="13 15">
    <name type="scientific">Dracunculus medinensis</name>
    <name type="common">Guinea worm</name>
    <dbReference type="NCBI Taxonomy" id="318479"/>
    <lineage>
        <taxon>Eukaryota</taxon>
        <taxon>Metazoa</taxon>
        <taxon>Ecdysozoa</taxon>
        <taxon>Nematoda</taxon>
        <taxon>Chromadorea</taxon>
        <taxon>Rhabditida</taxon>
        <taxon>Spirurina</taxon>
        <taxon>Dracunculoidea</taxon>
        <taxon>Dracunculidae</taxon>
        <taxon>Dracunculus</taxon>
    </lineage>
</organism>
<dbReference type="SUPFAM" id="SSF53335">
    <property type="entry name" value="S-adenosyl-L-methionine-dependent methyltransferases"/>
    <property type="match status" value="1"/>
</dbReference>
<dbReference type="Gene3D" id="3.30.70.1170">
    <property type="entry name" value="Sun protein, domain 3"/>
    <property type="match status" value="1"/>
</dbReference>
<dbReference type="InterPro" id="IPR029063">
    <property type="entry name" value="SAM-dependent_MTases_sf"/>
</dbReference>
<dbReference type="WBParaSite" id="DME_0000847701-mRNA-1">
    <property type="protein sequence ID" value="DME_0000847701-mRNA-1"/>
    <property type="gene ID" value="DME_0000847701"/>
</dbReference>
<evidence type="ECO:0000313" key="14">
    <source>
        <dbReference type="Proteomes" id="UP000274756"/>
    </source>
</evidence>
<keyword evidence="3" id="KW-0690">Ribosome biogenesis</keyword>
<reference evidence="15" key="1">
    <citation type="submission" date="2017-02" db="UniProtKB">
        <authorList>
            <consortium name="WormBaseParasite"/>
        </authorList>
    </citation>
    <scope>IDENTIFICATION</scope>
</reference>
<reference evidence="12 14" key="2">
    <citation type="submission" date="2018-11" db="EMBL/GenBank/DDBJ databases">
        <authorList>
            <consortium name="Pathogen Informatics"/>
        </authorList>
    </citation>
    <scope>NUCLEOTIDE SEQUENCE [LARGE SCALE GENOMIC DNA]</scope>
</reference>
<keyword evidence="6 9" id="KW-0949">S-adenosyl-L-methionine</keyword>
<feature type="region of interest" description="Disordered" evidence="10">
    <location>
        <begin position="71"/>
        <end position="99"/>
    </location>
</feature>
<accession>A0A0N4UL27</accession>
<dbReference type="InterPro" id="IPR054728">
    <property type="entry name" value="RsmB-like_ferredoxin"/>
</dbReference>
<evidence type="ECO:0000313" key="13">
    <source>
        <dbReference type="Proteomes" id="UP000038040"/>
    </source>
</evidence>
<dbReference type="EMBL" id="UYYG01000061">
    <property type="protein sequence ID" value="VDN52479.1"/>
    <property type="molecule type" value="Genomic_DNA"/>
</dbReference>
<dbReference type="Pfam" id="PF22458">
    <property type="entry name" value="RsmF-B_ferredox"/>
    <property type="match status" value="1"/>
</dbReference>
<feature type="active site" description="Nucleophile" evidence="9">
    <location>
        <position position="449"/>
    </location>
</feature>
<evidence type="ECO:0000313" key="15">
    <source>
        <dbReference type="WBParaSite" id="DME_0000847701-mRNA-1"/>
    </source>
</evidence>
<gene>
    <name evidence="12" type="ORF">DME_LOCUS2452</name>
</gene>
<dbReference type="GO" id="GO:0005730">
    <property type="term" value="C:nucleolus"/>
    <property type="evidence" value="ECO:0007669"/>
    <property type="project" value="UniProtKB-SubCell"/>
</dbReference>
<dbReference type="Gene3D" id="3.40.50.150">
    <property type="entry name" value="Vaccinia Virus protein VP39"/>
    <property type="match status" value="1"/>
</dbReference>
<dbReference type="Proteomes" id="UP000038040">
    <property type="component" value="Unplaced"/>
</dbReference>
<dbReference type="PRINTS" id="PR02008">
    <property type="entry name" value="RCMTFAMILY"/>
</dbReference>
<proteinExistence type="inferred from homology"/>
<keyword evidence="8" id="KW-0539">Nucleus</keyword>
<dbReference type="PROSITE" id="PS51686">
    <property type="entry name" value="SAM_MT_RSMB_NOP"/>
    <property type="match status" value="1"/>
</dbReference>
<keyword evidence="7 9" id="KW-0694">RNA-binding</keyword>
<dbReference type="AlphaFoldDB" id="A0A0N4UL27"/>
<evidence type="ECO:0000259" key="11">
    <source>
        <dbReference type="PROSITE" id="PS51686"/>
    </source>
</evidence>
<feature type="compositionally biased region" description="Basic and acidic residues" evidence="10">
    <location>
        <begin position="17"/>
        <end position="45"/>
    </location>
</feature>
<dbReference type="InterPro" id="IPR023267">
    <property type="entry name" value="RCMT"/>
</dbReference>
<feature type="domain" description="SAM-dependent MTase RsmB/NOP-type" evidence="11">
    <location>
        <begin position="220"/>
        <end position="519"/>
    </location>
</feature>
<protein>
    <submittedName>
        <fullName evidence="15">SAM_MT_RSMB_NOP domain-containing protein</fullName>
    </submittedName>
</protein>
<dbReference type="InterPro" id="IPR023273">
    <property type="entry name" value="RCMT_NOP2"/>
</dbReference>
<evidence type="ECO:0000256" key="9">
    <source>
        <dbReference type="PROSITE-ProRule" id="PRU01023"/>
    </source>
</evidence>
<dbReference type="InterPro" id="IPR001678">
    <property type="entry name" value="MeTrfase_RsmB-F_NOP2_dom"/>
</dbReference>
<dbReference type="InterPro" id="IPR011023">
    <property type="entry name" value="Nop2p"/>
</dbReference>
<dbReference type="OrthoDB" id="427002at2759"/>
<keyword evidence="4 9" id="KW-0489">Methyltransferase</keyword>
<evidence type="ECO:0000256" key="8">
    <source>
        <dbReference type="ARBA" id="ARBA00023242"/>
    </source>
</evidence>
<keyword evidence="14" id="KW-1185">Reference proteome</keyword>
<dbReference type="NCBIfam" id="TIGR00446">
    <property type="entry name" value="nop2p"/>
    <property type="match status" value="1"/>
</dbReference>
<dbReference type="GO" id="GO:0000470">
    <property type="term" value="P:maturation of LSU-rRNA"/>
    <property type="evidence" value="ECO:0007669"/>
    <property type="project" value="TreeGrafter"/>
</dbReference>
<dbReference type="GO" id="GO:0003723">
    <property type="term" value="F:RNA binding"/>
    <property type="evidence" value="ECO:0007669"/>
    <property type="project" value="UniProtKB-UniRule"/>
</dbReference>
<evidence type="ECO:0000256" key="2">
    <source>
        <dbReference type="ARBA" id="ARBA00007494"/>
    </source>
</evidence>
<feature type="binding site" evidence="9">
    <location>
        <begin position="312"/>
        <end position="318"/>
    </location>
    <ligand>
        <name>S-adenosyl-L-methionine</name>
        <dbReference type="ChEBI" id="CHEBI:59789"/>
    </ligand>
</feature>
<feature type="binding site" evidence="9">
    <location>
        <position position="392"/>
    </location>
    <ligand>
        <name>S-adenosyl-L-methionine</name>
        <dbReference type="ChEBI" id="CHEBI:59789"/>
    </ligand>
</feature>
<sequence>MRTDQFENFKSTKKGRKSFDHAQRESVKEKIPNDFHRNMNSDRKRPSFASDDETEMKVRLNAKTIKSSSLIESERQEKWNNSNDNTACSSSSSSENVLDELPIEKKSRKLERKAAIEKIRSKEEEEFCLNLISGEKYNLPSIEDVEDELKLAPNLQIIKQRIGDIFEVLGDFKNRRQAGRKRKEYLAILTRDLCKYYGYNEFLMEKFRNLFSNGRELLEFLEANDQPRPLTIRSNSLKTRRGELARTLINRGMNVDPAANWTKVGLIVYESQVPVGATPEYLAGHYIVQGLSSLIPVMALAPQPNESVLDMCAAPGGKTSHIAAVMKNTGTIFANDSNKPFEIRLILVQIQRCRAIIGNLHRLGVNNAVVTNLDGKIFANIFPQAFDRVILDAPCSGTGVISKDETIKGHRDSQDIQRKHTIQRQLILAAMDSLNAKSETGGYLVYSTCSVLVEENEAVVDYLLRKRDCKLVPIGVDIGIEGFSRYREYRFHPSLNLSRRYYPHIHNFDGFFVAKIKKLSNEKSEVDNLTKFLREIFSCFF</sequence>
<comment type="subcellular location">
    <subcellularLocation>
        <location evidence="1">Nucleus</location>
        <location evidence="1">Nucleolus</location>
    </subcellularLocation>
</comment>
<dbReference type="GO" id="GO:0009383">
    <property type="term" value="F:rRNA (cytosine-C5-)-methyltransferase activity"/>
    <property type="evidence" value="ECO:0007669"/>
    <property type="project" value="TreeGrafter"/>
</dbReference>
<keyword evidence="5 9" id="KW-0808">Transferase</keyword>
<evidence type="ECO:0000313" key="12">
    <source>
        <dbReference type="EMBL" id="VDN52479.1"/>
    </source>
</evidence>
<evidence type="ECO:0000256" key="10">
    <source>
        <dbReference type="SAM" id="MobiDB-lite"/>
    </source>
</evidence>
<evidence type="ECO:0000256" key="4">
    <source>
        <dbReference type="ARBA" id="ARBA00022603"/>
    </source>
</evidence>
<comment type="caution">
    <text evidence="9">Lacks conserved residue(s) required for the propagation of feature annotation.</text>
</comment>
<dbReference type="PRINTS" id="PR02012">
    <property type="entry name" value="RCMTNOP2"/>
</dbReference>